<sequence>MFQYFNSLKIEEDLTRIAVKYGNLVRSFFAVINFILNKRNLMTRHNTCDNSEKSHLFLRNGKQINDSSVIQPGTKNSIGLRCEIIVSALAVLTLVWLVS</sequence>
<organism evidence="1 2">
    <name type="scientific">Companilactobacillus suantsaicola</name>
    <dbReference type="NCBI Taxonomy" id="2487723"/>
    <lineage>
        <taxon>Bacteria</taxon>
        <taxon>Bacillati</taxon>
        <taxon>Bacillota</taxon>
        <taxon>Bacilli</taxon>
        <taxon>Lactobacillales</taxon>
        <taxon>Lactobacillaceae</taxon>
        <taxon>Companilactobacillus</taxon>
    </lineage>
</organism>
<keyword evidence="2" id="KW-1185">Reference proteome</keyword>
<dbReference type="EMBL" id="RKLY01000015">
    <property type="protein sequence ID" value="TGD23101.1"/>
    <property type="molecule type" value="Genomic_DNA"/>
</dbReference>
<accession>A0A4Z0JMJ3</accession>
<evidence type="ECO:0000313" key="2">
    <source>
        <dbReference type="Proteomes" id="UP000298021"/>
    </source>
</evidence>
<reference evidence="1 2" key="1">
    <citation type="submission" date="2018-10" db="EMBL/GenBank/DDBJ databases">
        <title>Lactobacillus sp. R7 and Lactobacillus sp. R19 isolated from fermented mustard green product of Taiwan.</title>
        <authorList>
            <person name="Lin S.-T."/>
        </authorList>
    </citation>
    <scope>NUCLEOTIDE SEQUENCE [LARGE SCALE GENOMIC DNA]</scope>
    <source>
        <strain evidence="1 2">BCRC 81127</strain>
    </source>
</reference>
<name>A0A4Z0JMJ3_9LACO</name>
<protein>
    <submittedName>
        <fullName evidence="1">Uncharacterized protein</fullName>
    </submittedName>
</protein>
<dbReference type="AlphaFoldDB" id="A0A4Z0JMJ3"/>
<evidence type="ECO:0000313" key="1">
    <source>
        <dbReference type="EMBL" id="TGD23101.1"/>
    </source>
</evidence>
<proteinExistence type="predicted"/>
<comment type="caution">
    <text evidence="1">The sequence shown here is derived from an EMBL/GenBank/DDBJ whole genome shotgun (WGS) entry which is preliminary data.</text>
</comment>
<gene>
    <name evidence="1" type="ORF">EGT49_07130</name>
</gene>
<dbReference type="Proteomes" id="UP000298021">
    <property type="component" value="Unassembled WGS sequence"/>
</dbReference>